<protein>
    <submittedName>
        <fullName evidence="1">Uncharacterized protein</fullName>
    </submittedName>
</protein>
<proteinExistence type="predicted"/>
<reference evidence="1" key="1">
    <citation type="submission" date="2023-03" db="EMBL/GenBank/DDBJ databases">
        <title>Chromosome-level genomes of two armyworms, Mythimna separata and Mythimna loreyi, provide insights into the biosynthesis and reception of sex pheromones.</title>
        <authorList>
            <person name="Zhao H."/>
        </authorList>
    </citation>
    <scope>NUCLEOTIDE SEQUENCE</scope>
    <source>
        <strain evidence="1">BeijingLab</strain>
    </source>
</reference>
<dbReference type="EMBL" id="CM056777">
    <property type="protein sequence ID" value="KAJ8737507.1"/>
    <property type="molecule type" value="Genomic_DNA"/>
</dbReference>
<evidence type="ECO:0000313" key="1">
    <source>
        <dbReference type="EMBL" id="KAJ8737507.1"/>
    </source>
</evidence>
<accession>A0ACC2RBJ7</accession>
<keyword evidence="2" id="KW-1185">Reference proteome</keyword>
<sequence length="67" mass="7789">MSSWRSAGLNYVNYSNIAAQVLRKSLKADHKERALKRGKSTIRYFYWSKGEMLPQGEKPKQLEKDKA</sequence>
<comment type="caution">
    <text evidence="1">The sequence shown here is derived from an EMBL/GenBank/DDBJ whole genome shotgun (WGS) entry which is preliminary data.</text>
</comment>
<name>A0ACC2RBJ7_9NEOP</name>
<gene>
    <name evidence="1" type="ORF">PYW08_000102</name>
</gene>
<dbReference type="Proteomes" id="UP001231649">
    <property type="component" value="Chromosome 1"/>
</dbReference>
<organism evidence="1 2">
    <name type="scientific">Mythimna loreyi</name>
    <dbReference type="NCBI Taxonomy" id="667449"/>
    <lineage>
        <taxon>Eukaryota</taxon>
        <taxon>Metazoa</taxon>
        <taxon>Ecdysozoa</taxon>
        <taxon>Arthropoda</taxon>
        <taxon>Hexapoda</taxon>
        <taxon>Insecta</taxon>
        <taxon>Pterygota</taxon>
        <taxon>Neoptera</taxon>
        <taxon>Endopterygota</taxon>
        <taxon>Lepidoptera</taxon>
        <taxon>Glossata</taxon>
        <taxon>Ditrysia</taxon>
        <taxon>Noctuoidea</taxon>
        <taxon>Noctuidae</taxon>
        <taxon>Noctuinae</taxon>
        <taxon>Hadenini</taxon>
        <taxon>Mythimna</taxon>
    </lineage>
</organism>
<evidence type="ECO:0000313" key="2">
    <source>
        <dbReference type="Proteomes" id="UP001231649"/>
    </source>
</evidence>